<dbReference type="EMBL" id="LAZP02000009">
    <property type="protein sequence ID" value="PFH63088.1"/>
    <property type="molecule type" value="Genomic_DNA"/>
</dbReference>
<reference evidence="1 2" key="1">
    <citation type="journal article" date="2015" name="BMC Genomics">
        <title>Gene expression during zombie ant biting behavior reflects the complexity underlying fungal parasitic behavioral manipulation.</title>
        <authorList>
            <person name="de Bekker C."/>
            <person name="Ohm R.A."/>
            <person name="Loreto R.G."/>
            <person name="Sebastian A."/>
            <person name="Albert I."/>
            <person name="Merrow M."/>
            <person name="Brachmann A."/>
            <person name="Hughes D.P."/>
        </authorList>
    </citation>
    <scope>NUCLEOTIDE SEQUENCE [LARGE SCALE GENOMIC DNA]</scope>
    <source>
        <strain evidence="1 2">SC16a</strain>
    </source>
</reference>
<dbReference type="AlphaFoldDB" id="A0A2A9PNZ7"/>
<gene>
    <name evidence="1" type="ORF">XA68_18225</name>
</gene>
<name>A0A2A9PNZ7_OPHUN</name>
<proteinExistence type="predicted"/>
<evidence type="ECO:0008006" key="3">
    <source>
        <dbReference type="Google" id="ProtNLM"/>
    </source>
</evidence>
<organism evidence="1 2">
    <name type="scientific">Ophiocordyceps unilateralis</name>
    <name type="common">Zombie-ant fungus</name>
    <name type="synonym">Torrubia unilateralis</name>
    <dbReference type="NCBI Taxonomy" id="268505"/>
    <lineage>
        <taxon>Eukaryota</taxon>
        <taxon>Fungi</taxon>
        <taxon>Dikarya</taxon>
        <taxon>Ascomycota</taxon>
        <taxon>Pezizomycotina</taxon>
        <taxon>Sordariomycetes</taxon>
        <taxon>Hypocreomycetidae</taxon>
        <taxon>Hypocreales</taxon>
        <taxon>Ophiocordycipitaceae</taxon>
        <taxon>Ophiocordyceps</taxon>
    </lineage>
</organism>
<sequence length="281" mass="31269">MDAHAQFRKPGGGPIFAMCRERAAHLRDGPGAESTKSLLFSATQALHHLQRLESAGRIPARWWFEQASKDLQAHGFRQIDSELCFFRHDDGTLLILYVDDILMAAPTAAMIAAKAKELDGLYGMKHLGRAARISRTSIRWKVGLIDSTFLRAALDLLQHGTRSKSMLVSSTTPGCRRIFYDASGTAVEPSTSGRTGFKTMAGREYLPWGYDHINSGEYPRGAPLEVIFNLSHSSNGQALGGFLLHLSIINHERYIRHVHERVDGARDAQFPRVAQEVMQSR</sequence>
<accession>A0A2A9PNZ7</accession>
<reference evidence="1 2" key="2">
    <citation type="journal article" date="2017" name="Sci. Rep.">
        <title>Ant-infecting Ophiocordyceps genomes reveal a high diversity of potential behavioral manipulation genes and a possible major role for enterotoxins.</title>
        <authorList>
            <person name="de Bekker C."/>
            <person name="Ohm R.A."/>
            <person name="Evans H.C."/>
            <person name="Brachmann A."/>
            <person name="Hughes D.P."/>
        </authorList>
    </citation>
    <scope>NUCLEOTIDE SEQUENCE [LARGE SCALE GENOMIC DNA]</scope>
    <source>
        <strain evidence="1 2">SC16a</strain>
    </source>
</reference>
<evidence type="ECO:0000313" key="2">
    <source>
        <dbReference type="Proteomes" id="UP000037136"/>
    </source>
</evidence>
<keyword evidence="2" id="KW-1185">Reference proteome</keyword>
<comment type="caution">
    <text evidence="1">The sequence shown here is derived from an EMBL/GenBank/DDBJ whole genome shotgun (WGS) entry which is preliminary data.</text>
</comment>
<dbReference type="Proteomes" id="UP000037136">
    <property type="component" value="Unassembled WGS sequence"/>
</dbReference>
<evidence type="ECO:0000313" key="1">
    <source>
        <dbReference type="EMBL" id="PFH63088.1"/>
    </source>
</evidence>
<protein>
    <recommendedName>
        <fullName evidence="3">Reverse transcriptase Ty1/copia-type domain-containing protein</fullName>
    </recommendedName>
</protein>